<dbReference type="Pfam" id="PF10012">
    <property type="entry name" value="DUF2255"/>
    <property type="match status" value="1"/>
</dbReference>
<organism evidence="1 2">
    <name type="scientific">Fructilactobacillus fructivorans</name>
    <dbReference type="NCBI Taxonomy" id="1614"/>
    <lineage>
        <taxon>Bacteria</taxon>
        <taxon>Bacillati</taxon>
        <taxon>Bacillota</taxon>
        <taxon>Bacilli</taxon>
        <taxon>Lactobacillales</taxon>
        <taxon>Lactobacillaceae</taxon>
        <taxon>Fructilactobacillus</taxon>
    </lineage>
</organism>
<reference evidence="1 2" key="1">
    <citation type="submission" date="2014-06" db="EMBL/GenBank/DDBJ databases">
        <title>Functional and comparative genomic analyses of the Drosophila gut microbiota identify candidate symbiosis factors.</title>
        <authorList>
            <person name="Newell P.D."/>
            <person name="Chaston J.M."/>
            <person name="Douglas A.E."/>
        </authorList>
    </citation>
    <scope>NUCLEOTIDE SEQUENCE [LARGE SCALE GENOMIC DNA]</scope>
    <source>
        <strain evidence="1 2">DmCS_002</strain>
    </source>
</reference>
<sequence length="87" mass="9673">MVVNGKLYVRAANGQNSSWYKSAMKQGAGRIHLADQDYEVNFVKADDDDETKQAVSDEYKKKYAGSPYMPPMLEDGPVSATVQIEPK</sequence>
<dbReference type="InterPro" id="IPR016888">
    <property type="entry name" value="UCP028498"/>
</dbReference>
<dbReference type="EMBL" id="JOJZ01000009">
    <property type="protein sequence ID" value="KID42484.1"/>
    <property type="molecule type" value="Genomic_DNA"/>
</dbReference>
<name>A0A0C1M7N4_9LACO</name>
<dbReference type="AlphaFoldDB" id="A0A0C1M7N4"/>
<protein>
    <recommendedName>
        <fullName evidence="3">DUF2255 family protein</fullName>
    </recommendedName>
</protein>
<dbReference type="PATRIC" id="fig|1614.7.peg.403"/>
<comment type="caution">
    <text evidence="1">The sequence shown here is derived from an EMBL/GenBank/DDBJ whole genome shotgun (WGS) entry which is preliminary data.</text>
</comment>
<evidence type="ECO:0000313" key="2">
    <source>
        <dbReference type="Proteomes" id="UP000031397"/>
    </source>
</evidence>
<proteinExistence type="predicted"/>
<keyword evidence="2" id="KW-1185">Reference proteome</keyword>
<evidence type="ECO:0000313" key="1">
    <source>
        <dbReference type="EMBL" id="KID42484.1"/>
    </source>
</evidence>
<accession>A0A0C1M7N4</accession>
<evidence type="ECO:0008006" key="3">
    <source>
        <dbReference type="Google" id="ProtNLM"/>
    </source>
</evidence>
<dbReference type="Proteomes" id="UP000031397">
    <property type="component" value="Unassembled WGS sequence"/>
</dbReference>
<gene>
    <name evidence="1" type="ORF">LfDm3_0413</name>
</gene>